<proteinExistence type="predicted"/>
<evidence type="ECO:0000313" key="1">
    <source>
        <dbReference type="EMBL" id="GIY52793.1"/>
    </source>
</evidence>
<gene>
    <name evidence="1" type="ORF">CDAR_404671</name>
</gene>
<name>A0AAV4U4Q1_9ARAC</name>
<keyword evidence="2" id="KW-1185">Reference proteome</keyword>
<evidence type="ECO:0008006" key="3">
    <source>
        <dbReference type="Google" id="ProtNLM"/>
    </source>
</evidence>
<sequence length="119" mass="13614">MFFFCVCAAKRLLCRPPNHALCYLCVGRGRDATCVTKNLRFVKYNQKSFGVFYSNSCRLLGDNNRPWLASGKKWDGGTDNVCITDHYSSGFGVMSLSRIALPFDRECLAKTCRKWRLRL</sequence>
<dbReference type="AlphaFoldDB" id="A0AAV4U4Q1"/>
<dbReference type="Proteomes" id="UP001054837">
    <property type="component" value="Unassembled WGS sequence"/>
</dbReference>
<dbReference type="EMBL" id="BPLQ01010713">
    <property type="protein sequence ID" value="GIY52793.1"/>
    <property type="molecule type" value="Genomic_DNA"/>
</dbReference>
<organism evidence="1 2">
    <name type="scientific">Caerostris darwini</name>
    <dbReference type="NCBI Taxonomy" id="1538125"/>
    <lineage>
        <taxon>Eukaryota</taxon>
        <taxon>Metazoa</taxon>
        <taxon>Ecdysozoa</taxon>
        <taxon>Arthropoda</taxon>
        <taxon>Chelicerata</taxon>
        <taxon>Arachnida</taxon>
        <taxon>Araneae</taxon>
        <taxon>Araneomorphae</taxon>
        <taxon>Entelegynae</taxon>
        <taxon>Araneoidea</taxon>
        <taxon>Araneidae</taxon>
        <taxon>Caerostris</taxon>
    </lineage>
</organism>
<accession>A0AAV4U4Q1</accession>
<protein>
    <recommendedName>
        <fullName evidence="3">Secreted protein</fullName>
    </recommendedName>
</protein>
<comment type="caution">
    <text evidence="1">The sequence shown here is derived from an EMBL/GenBank/DDBJ whole genome shotgun (WGS) entry which is preliminary data.</text>
</comment>
<reference evidence="1 2" key="1">
    <citation type="submission" date="2021-06" db="EMBL/GenBank/DDBJ databases">
        <title>Caerostris darwini draft genome.</title>
        <authorList>
            <person name="Kono N."/>
            <person name="Arakawa K."/>
        </authorList>
    </citation>
    <scope>NUCLEOTIDE SEQUENCE [LARGE SCALE GENOMIC DNA]</scope>
</reference>
<evidence type="ECO:0000313" key="2">
    <source>
        <dbReference type="Proteomes" id="UP001054837"/>
    </source>
</evidence>